<sequence>MFNWISEKNSPTSKCEGYSPMKVGDEFSVSVSQNIVL</sequence>
<gene>
    <name evidence="1" type="ORF">J2S08_000152</name>
</gene>
<name>A0ABT9WM58_9BACI</name>
<proteinExistence type="predicted"/>
<organism evidence="1 2">
    <name type="scientific">Bacillus chungangensis</name>
    <dbReference type="NCBI Taxonomy" id="587633"/>
    <lineage>
        <taxon>Bacteria</taxon>
        <taxon>Bacillati</taxon>
        <taxon>Bacillota</taxon>
        <taxon>Bacilli</taxon>
        <taxon>Bacillales</taxon>
        <taxon>Bacillaceae</taxon>
        <taxon>Bacillus</taxon>
    </lineage>
</organism>
<dbReference type="Proteomes" id="UP001223586">
    <property type="component" value="Unassembled WGS sequence"/>
</dbReference>
<dbReference type="EMBL" id="JAUSTT010000001">
    <property type="protein sequence ID" value="MDQ0174321.1"/>
    <property type="molecule type" value="Genomic_DNA"/>
</dbReference>
<evidence type="ECO:0000313" key="2">
    <source>
        <dbReference type="Proteomes" id="UP001223586"/>
    </source>
</evidence>
<reference evidence="1 2" key="1">
    <citation type="submission" date="2023-07" db="EMBL/GenBank/DDBJ databases">
        <title>Genomic Encyclopedia of Type Strains, Phase IV (KMG-IV): sequencing the most valuable type-strain genomes for metagenomic binning, comparative biology and taxonomic classification.</title>
        <authorList>
            <person name="Goeker M."/>
        </authorList>
    </citation>
    <scope>NUCLEOTIDE SEQUENCE [LARGE SCALE GENOMIC DNA]</scope>
    <source>
        <strain evidence="1 2">DSM 23837</strain>
    </source>
</reference>
<protein>
    <submittedName>
        <fullName evidence="1">Uncharacterized protein</fullName>
    </submittedName>
</protein>
<keyword evidence="2" id="KW-1185">Reference proteome</keyword>
<accession>A0ABT9WM58</accession>
<evidence type="ECO:0000313" key="1">
    <source>
        <dbReference type="EMBL" id="MDQ0174321.1"/>
    </source>
</evidence>
<comment type="caution">
    <text evidence="1">The sequence shown here is derived from an EMBL/GenBank/DDBJ whole genome shotgun (WGS) entry which is preliminary data.</text>
</comment>